<dbReference type="EMBL" id="JXCL01000037">
    <property type="protein sequence ID" value="KIL14036.1"/>
    <property type="molecule type" value="Genomic_DNA"/>
</dbReference>
<gene>
    <name evidence="1" type="ORF">B4127_1995</name>
</gene>
<dbReference type="AlphaFoldDB" id="A0AB34QRU9"/>
<protein>
    <submittedName>
        <fullName evidence="1">Uncharacterized protein</fullName>
    </submittedName>
</protein>
<proteinExistence type="predicted"/>
<evidence type="ECO:0000313" key="1">
    <source>
        <dbReference type="EMBL" id="KIL14036.1"/>
    </source>
</evidence>
<name>A0AB34QRU9_BACPU</name>
<organism evidence="1 2">
    <name type="scientific">Bacillus pumilus</name>
    <name type="common">Bacillus mesentericus</name>
    <dbReference type="NCBI Taxonomy" id="1408"/>
    <lineage>
        <taxon>Bacteria</taxon>
        <taxon>Bacillati</taxon>
        <taxon>Bacillota</taxon>
        <taxon>Bacilli</taxon>
        <taxon>Bacillales</taxon>
        <taxon>Bacillaceae</taxon>
        <taxon>Bacillus</taxon>
    </lineage>
</organism>
<evidence type="ECO:0000313" key="2">
    <source>
        <dbReference type="Proteomes" id="UP000031978"/>
    </source>
</evidence>
<comment type="caution">
    <text evidence="1">The sequence shown here is derived from an EMBL/GenBank/DDBJ whole genome shotgun (WGS) entry which is preliminary data.</text>
</comment>
<sequence>MKTFTQSENIFTPAYEILSLEKRKKVKPIDLYLHLKSCY</sequence>
<reference evidence="1 2" key="1">
    <citation type="submission" date="2014-12" db="EMBL/GenBank/DDBJ databases">
        <title>Draft Genome Sequences of Five Spore-Forming Food Isolates of Bacillus pumilus.</title>
        <authorList>
            <person name="de Jong A."/>
            <person name="van Heel A.J."/>
            <person name="Montalban-Lopez M."/>
            <person name="Krawczyk A.O."/>
            <person name="Berendsen E.M."/>
            <person name="Wells-Bennik M."/>
            <person name="Kuipers O.P."/>
        </authorList>
    </citation>
    <scope>NUCLEOTIDE SEQUENCE [LARGE SCALE GENOMIC DNA]</scope>
    <source>
        <strain evidence="1 2">B4127</strain>
    </source>
</reference>
<dbReference type="Proteomes" id="UP000031978">
    <property type="component" value="Unassembled WGS sequence"/>
</dbReference>
<accession>A0AB34QRU9</accession>